<organism evidence="1 2">
    <name type="scientific">Cryptococcus depauperatus CBS 7841</name>
    <dbReference type="NCBI Taxonomy" id="1295531"/>
    <lineage>
        <taxon>Eukaryota</taxon>
        <taxon>Fungi</taxon>
        <taxon>Dikarya</taxon>
        <taxon>Basidiomycota</taxon>
        <taxon>Agaricomycotina</taxon>
        <taxon>Tremellomycetes</taxon>
        <taxon>Tremellales</taxon>
        <taxon>Cryptococcaceae</taxon>
        <taxon>Cryptococcus</taxon>
    </lineage>
</organism>
<reference evidence="1" key="2">
    <citation type="journal article" date="2022" name="Elife">
        <title>Obligate sexual reproduction of a homothallic fungus closely related to the Cryptococcus pathogenic species complex.</title>
        <authorList>
            <person name="Passer A.R."/>
            <person name="Clancey S.A."/>
            <person name="Shea T."/>
            <person name="David-Palma M."/>
            <person name="Averette A.F."/>
            <person name="Boekhout T."/>
            <person name="Porcel B.M."/>
            <person name="Nowrousian M."/>
            <person name="Cuomo C.A."/>
            <person name="Sun S."/>
            <person name="Heitman J."/>
            <person name="Coelho M.A."/>
        </authorList>
    </citation>
    <scope>NUCLEOTIDE SEQUENCE</scope>
    <source>
        <strain evidence="1">CBS 7841</strain>
    </source>
</reference>
<sequence>MDLSYNVVAEYCTAQMVRYQECVLKNQSGDWNSICRPEGRALAACADAAVPHLAQLKASCAPAIEAYRQCLDKNGAEPDQIISERCGKLLKLLWECSEKTVAAIEKREVSEKKQI</sequence>
<protein>
    <submittedName>
        <fullName evidence="1">Uncharacterized protein</fullName>
    </submittedName>
</protein>
<proteinExistence type="predicted"/>
<keyword evidence="2" id="KW-1185">Reference proteome</keyword>
<dbReference type="PANTHER" id="PTHR47106">
    <property type="entry name" value="COILED-COIL-HELIX-COILED-COIL-HELIX DOMAIN-CONTAINING PROTEIN 5"/>
    <property type="match status" value="1"/>
</dbReference>
<dbReference type="Pfam" id="PF16860">
    <property type="entry name" value="CX9C"/>
    <property type="match status" value="1"/>
</dbReference>
<dbReference type="VEuPathDB" id="FungiDB:L203_00734"/>
<dbReference type="PANTHER" id="PTHR47106:SF1">
    <property type="entry name" value="COILED-COIL-HELIX-COILED-COIL-HELIX DOMAIN-CONTAINING PROTEIN 5"/>
    <property type="match status" value="1"/>
</dbReference>
<dbReference type="GeneID" id="91090235"/>
<dbReference type="GO" id="GO:0005758">
    <property type="term" value="C:mitochondrial intermembrane space"/>
    <property type="evidence" value="ECO:0007669"/>
    <property type="project" value="TreeGrafter"/>
</dbReference>
<evidence type="ECO:0000313" key="2">
    <source>
        <dbReference type="Proteomes" id="UP000094043"/>
    </source>
</evidence>
<dbReference type="Gene3D" id="1.10.287.2900">
    <property type="match status" value="2"/>
</dbReference>
<dbReference type="InterPro" id="IPR031731">
    <property type="entry name" value="CX9C"/>
</dbReference>
<name>A0A1E3IV33_9TREE</name>
<evidence type="ECO:0000313" key="1">
    <source>
        <dbReference type="EMBL" id="WVN90784.1"/>
    </source>
</evidence>
<reference evidence="1" key="1">
    <citation type="submission" date="2016-06" db="EMBL/GenBank/DDBJ databases">
        <authorList>
            <person name="Cuomo C."/>
            <person name="Litvintseva A."/>
            <person name="Heitman J."/>
            <person name="Chen Y."/>
            <person name="Sun S."/>
            <person name="Springer D."/>
            <person name="Dromer F."/>
            <person name="Young S."/>
            <person name="Zeng Q."/>
            <person name="Chapman S."/>
            <person name="Gujja S."/>
            <person name="Saif S."/>
            <person name="Birren B."/>
        </authorList>
    </citation>
    <scope>NUCLEOTIDE SEQUENCE</scope>
    <source>
        <strain evidence="1">CBS 7841</strain>
    </source>
</reference>
<dbReference type="Proteomes" id="UP000094043">
    <property type="component" value="Chromosome 8"/>
</dbReference>
<dbReference type="AlphaFoldDB" id="A0A1E3IV33"/>
<dbReference type="GO" id="GO:0045333">
    <property type="term" value="P:cellular respiration"/>
    <property type="evidence" value="ECO:0007669"/>
    <property type="project" value="TreeGrafter"/>
</dbReference>
<dbReference type="OrthoDB" id="2581252at2759"/>
<dbReference type="EMBL" id="CP143791">
    <property type="protein sequence ID" value="WVN90784.1"/>
    <property type="molecule type" value="Genomic_DNA"/>
</dbReference>
<reference evidence="1" key="3">
    <citation type="submission" date="2024-01" db="EMBL/GenBank/DDBJ databases">
        <authorList>
            <person name="Coelho M.A."/>
            <person name="David-Palma M."/>
            <person name="Shea T."/>
            <person name="Sun S."/>
            <person name="Cuomo C.A."/>
            <person name="Heitman J."/>
        </authorList>
    </citation>
    <scope>NUCLEOTIDE SEQUENCE</scope>
    <source>
        <strain evidence="1">CBS 7841</strain>
    </source>
</reference>
<accession>A0A1E3IV33</accession>
<gene>
    <name evidence="1" type="ORF">L203_106027</name>
</gene>
<dbReference type="PROSITE" id="PS51808">
    <property type="entry name" value="CHCH"/>
    <property type="match status" value="1"/>
</dbReference>
<dbReference type="KEGG" id="cdep:91090235"/>
<dbReference type="RefSeq" id="XP_066071484.1">
    <property type="nucleotide sequence ID" value="XM_066215387.1"/>
</dbReference>
<dbReference type="InterPro" id="IPR052848">
    <property type="entry name" value="CHCH_domain-containing_protein"/>
</dbReference>